<gene>
    <name evidence="1" type="ORF">DK846_08705</name>
</gene>
<sequence>MSTMKSDITWDQSRMEFQPVSMIVSHTGGMKFTAETSSGLAIPIDAHVHLGGGGKIPNPIEYLIASLGGCVGIKILLSLSDQGITPDLLTIRIQAERRQELPAVFERVHLVVTLSGLIGSDQISEIMTRTMTHLCPIAAMFADVGKVTFEHHILPEKNS</sequence>
<dbReference type="AlphaFoldDB" id="A0A2V2MXD3"/>
<evidence type="ECO:0000313" key="2">
    <source>
        <dbReference type="Proteomes" id="UP000245657"/>
    </source>
</evidence>
<dbReference type="PANTHER" id="PTHR34352">
    <property type="entry name" value="PROTEIN YHFA"/>
    <property type="match status" value="1"/>
</dbReference>
<dbReference type="PANTHER" id="PTHR34352:SF1">
    <property type="entry name" value="PROTEIN YHFA"/>
    <property type="match status" value="1"/>
</dbReference>
<dbReference type="InterPro" id="IPR036102">
    <property type="entry name" value="OsmC/Ohrsf"/>
</dbReference>
<dbReference type="InterPro" id="IPR003718">
    <property type="entry name" value="OsmC/Ohr_fam"/>
</dbReference>
<keyword evidence="2" id="KW-1185">Reference proteome</keyword>
<reference evidence="1 2" key="1">
    <citation type="submission" date="2018-05" db="EMBL/GenBank/DDBJ databases">
        <title>Draft genome of Methanospirillum lacunae Ki8-1.</title>
        <authorList>
            <person name="Dueholm M.S."/>
            <person name="Nielsen P.H."/>
            <person name="Bakmann L.F."/>
            <person name="Otzen D.E."/>
        </authorList>
    </citation>
    <scope>NUCLEOTIDE SEQUENCE [LARGE SCALE GENOMIC DNA]</scope>
    <source>
        <strain evidence="1 2">Ki8-1</strain>
    </source>
</reference>
<evidence type="ECO:0008006" key="3">
    <source>
        <dbReference type="Google" id="ProtNLM"/>
    </source>
</evidence>
<protein>
    <recommendedName>
        <fullName evidence="3">Osmotically inducible protein OsmC</fullName>
    </recommendedName>
</protein>
<dbReference type="Proteomes" id="UP000245657">
    <property type="component" value="Unassembled WGS sequence"/>
</dbReference>
<dbReference type="EMBL" id="QGMY01000007">
    <property type="protein sequence ID" value="PWR72059.1"/>
    <property type="molecule type" value="Genomic_DNA"/>
</dbReference>
<comment type="caution">
    <text evidence="1">The sequence shown here is derived from an EMBL/GenBank/DDBJ whole genome shotgun (WGS) entry which is preliminary data.</text>
</comment>
<organism evidence="1 2">
    <name type="scientific">Methanospirillum lacunae</name>
    <dbReference type="NCBI Taxonomy" id="668570"/>
    <lineage>
        <taxon>Archaea</taxon>
        <taxon>Methanobacteriati</taxon>
        <taxon>Methanobacteriota</taxon>
        <taxon>Stenosarchaea group</taxon>
        <taxon>Methanomicrobia</taxon>
        <taxon>Methanomicrobiales</taxon>
        <taxon>Methanospirillaceae</taxon>
        <taxon>Methanospirillum</taxon>
    </lineage>
</organism>
<dbReference type="Gene3D" id="3.30.300.20">
    <property type="match status" value="1"/>
</dbReference>
<proteinExistence type="predicted"/>
<dbReference type="InterPro" id="IPR015946">
    <property type="entry name" value="KH_dom-like_a/b"/>
</dbReference>
<dbReference type="SUPFAM" id="SSF82784">
    <property type="entry name" value="OsmC-like"/>
    <property type="match status" value="1"/>
</dbReference>
<accession>A0A2V2MXD3</accession>
<name>A0A2V2MXD3_9EURY</name>
<dbReference type="Pfam" id="PF02566">
    <property type="entry name" value="OsmC"/>
    <property type="match status" value="1"/>
</dbReference>
<evidence type="ECO:0000313" key="1">
    <source>
        <dbReference type="EMBL" id="PWR72059.1"/>
    </source>
</evidence>